<protein>
    <recommendedName>
        <fullName evidence="10">Peptidyl-prolyl cis-trans isomerase</fullName>
        <ecNumber evidence="10">5.2.1.8</ecNumber>
    </recommendedName>
</protein>
<dbReference type="AlphaFoldDB" id="A0AA86N329"/>
<evidence type="ECO:0000256" key="3">
    <source>
        <dbReference type="ARBA" id="ARBA00006577"/>
    </source>
</evidence>
<dbReference type="EC" id="5.2.1.8" evidence="10"/>
<evidence type="ECO:0000256" key="10">
    <source>
        <dbReference type="RuleBase" id="RU003915"/>
    </source>
</evidence>
<comment type="function">
    <text evidence="8">Also involved in hydrogenase metallocenter assembly, probably by participating in the nickel insertion step. This function in hydrogenase biosynthesis requires chaperone activity and the presence of the metal-binding domain, but not PPIase activity.</text>
</comment>
<evidence type="ECO:0000259" key="11">
    <source>
        <dbReference type="PROSITE" id="PS50059"/>
    </source>
</evidence>
<keyword evidence="13" id="KW-1185">Reference proteome</keyword>
<dbReference type="InterPro" id="IPR001179">
    <property type="entry name" value="PPIase_FKBP_dom"/>
</dbReference>
<dbReference type="PANTHER" id="PTHR47861">
    <property type="entry name" value="FKBP-TYPE PEPTIDYL-PROLYL CIS-TRANS ISOMERASE SLYD"/>
    <property type="match status" value="1"/>
</dbReference>
<dbReference type="GO" id="GO:0003755">
    <property type="term" value="F:peptidyl-prolyl cis-trans isomerase activity"/>
    <property type="evidence" value="ECO:0007669"/>
    <property type="project" value="UniProtKB-UniRule"/>
</dbReference>
<evidence type="ECO:0000313" key="12">
    <source>
        <dbReference type="EMBL" id="CAI4033794.1"/>
    </source>
</evidence>
<gene>
    <name evidence="12" type="ORF">DNFV4_04236</name>
</gene>
<dbReference type="GO" id="GO:0005737">
    <property type="term" value="C:cytoplasm"/>
    <property type="evidence" value="ECO:0007669"/>
    <property type="project" value="UniProtKB-SubCell"/>
</dbReference>
<evidence type="ECO:0000256" key="7">
    <source>
        <dbReference type="ARBA" id="ARBA00023235"/>
    </source>
</evidence>
<dbReference type="Proteomes" id="UP001179121">
    <property type="component" value="Chromosome"/>
</dbReference>
<evidence type="ECO:0000256" key="1">
    <source>
        <dbReference type="ARBA" id="ARBA00000971"/>
    </source>
</evidence>
<keyword evidence="4" id="KW-0963">Cytoplasm</keyword>
<dbReference type="KEGG" id="nti:DNFV4_04236"/>
<dbReference type="InterPro" id="IPR046357">
    <property type="entry name" value="PPIase_dom_sf"/>
</dbReference>
<comment type="catalytic activity">
    <reaction evidence="1 9 10">
        <text>[protein]-peptidylproline (omega=180) = [protein]-peptidylproline (omega=0)</text>
        <dbReference type="Rhea" id="RHEA:16237"/>
        <dbReference type="Rhea" id="RHEA-COMP:10747"/>
        <dbReference type="Rhea" id="RHEA-COMP:10748"/>
        <dbReference type="ChEBI" id="CHEBI:83833"/>
        <dbReference type="ChEBI" id="CHEBI:83834"/>
        <dbReference type="EC" id="5.2.1.8"/>
    </reaction>
</comment>
<comment type="similarity">
    <text evidence="3 10">Belongs to the FKBP-type PPIase family.</text>
</comment>
<dbReference type="Pfam" id="PF00254">
    <property type="entry name" value="FKBP_C"/>
    <property type="match status" value="1"/>
</dbReference>
<feature type="domain" description="PPIase FKBP-type" evidence="11">
    <location>
        <begin position="7"/>
        <end position="106"/>
    </location>
</feature>
<evidence type="ECO:0000313" key="13">
    <source>
        <dbReference type="Proteomes" id="UP001179121"/>
    </source>
</evidence>
<sequence>MSEVKVGDIVRVNYIGRLEDGTVVDSSQSSGPLVFETGRRMVIAGMERLIIGMKPGERKAETVSPEQAFGPYRQELTSRVSRSWFTNQQITPEVGLGLKIKKSEGDTLHAVVTDIAEDTVTLDANHRLAGKALVLDVELLENLGPAEQGAGAASSGDPS</sequence>
<evidence type="ECO:0000256" key="9">
    <source>
        <dbReference type="PROSITE-ProRule" id="PRU00277"/>
    </source>
</evidence>
<dbReference type="RefSeq" id="WP_289271228.1">
    <property type="nucleotide sequence ID" value="NZ_OX365700.1"/>
</dbReference>
<organism evidence="12 13">
    <name type="scientific">Nitrospira tepida</name>
    <dbReference type="NCBI Taxonomy" id="2973512"/>
    <lineage>
        <taxon>Bacteria</taxon>
        <taxon>Pseudomonadati</taxon>
        <taxon>Nitrospirota</taxon>
        <taxon>Nitrospiria</taxon>
        <taxon>Nitrospirales</taxon>
        <taxon>Nitrospiraceae</taxon>
        <taxon>Nitrospira</taxon>
    </lineage>
</organism>
<dbReference type="SUPFAM" id="SSF54534">
    <property type="entry name" value="FKBP-like"/>
    <property type="match status" value="1"/>
</dbReference>
<keyword evidence="6" id="KW-0143">Chaperone</keyword>
<evidence type="ECO:0000256" key="4">
    <source>
        <dbReference type="ARBA" id="ARBA00022490"/>
    </source>
</evidence>
<keyword evidence="5 9" id="KW-0697">Rotamase</keyword>
<comment type="subcellular location">
    <subcellularLocation>
        <location evidence="2">Cytoplasm</location>
    </subcellularLocation>
</comment>
<dbReference type="PANTHER" id="PTHR47861:SF3">
    <property type="entry name" value="FKBP-TYPE PEPTIDYL-PROLYL CIS-TRANS ISOMERASE SLYD"/>
    <property type="match status" value="1"/>
</dbReference>
<accession>A0AA86N329</accession>
<dbReference type="EMBL" id="OX365700">
    <property type="protein sequence ID" value="CAI4033794.1"/>
    <property type="molecule type" value="Genomic_DNA"/>
</dbReference>
<dbReference type="GO" id="GO:0042026">
    <property type="term" value="P:protein refolding"/>
    <property type="evidence" value="ECO:0007669"/>
    <property type="project" value="UniProtKB-ARBA"/>
</dbReference>
<evidence type="ECO:0000256" key="2">
    <source>
        <dbReference type="ARBA" id="ARBA00004496"/>
    </source>
</evidence>
<proteinExistence type="inferred from homology"/>
<dbReference type="PROSITE" id="PS50059">
    <property type="entry name" value="FKBP_PPIASE"/>
    <property type="match status" value="1"/>
</dbReference>
<evidence type="ECO:0000256" key="8">
    <source>
        <dbReference type="ARBA" id="ARBA00037071"/>
    </source>
</evidence>
<name>A0AA86N329_9BACT</name>
<evidence type="ECO:0000256" key="6">
    <source>
        <dbReference type="ARBA" id="ARBA00023186"/>
    </source>
</evidence>
<dbReference type="Gene3D" id="3.10.50.40">
    <property type="match status" value="1"/>
</dbReference>
<evidence type="ECO:0000256" key="5">
    <source>
        <dbReference type="ARBA" id="ARBA00023110"/>
    </source>
</evidence>
<keyword evidence="7 9" id="KW-0413">Isomerase</keyword>
<reference evidence="12" key="1">
    <citation type="submission" date="2022-10" db="EMBL/GenBank/DDBJ databases">
        <authorList>
            <person name="Koch H."/>
        </authorList>
    </citation>
    <scope>NUCLEOTIDE SEQUENCE</scope>
    <source>
        <strain evidence="12">DNF</strain>
    </source>
</reference>